<dbReference type="Proteomes" id="UP000887561">
    <property type="component" value="Unplaced"/>
</dbReference>
<dbReference type="InterPro" id="IPR021109">
    <property type="entry name" value="Peptidase_aspartic_dom_sf"/>
</dbReference>
<sequence length="203" mass="22920">MNTDAKEFQLLFQLNSTDFWLINENANLGFKEKDRTKQRYDKKVISGDSDVSVGIGSVTLGSENEKDCAAGSYKHAKLSGNEWATDLNLIKIGNDKINVGNEMIKAKKTQNIPKLRIVDSALYMYAPKEQLDKIAIGLGVLNISKNVSDFYLLPLEKCQQEKTMPNVVLNVGDLQSKKINVVLKPKQYMELYEEEHGDKVYIK</sequence>
<evidence type="ECO:0000313" key="1">
    <source>
        <dbReference type="Proteomes" id="UP000887561"/>
    </source>
</evidence>
<accession>A0A915N8W4</accession>
<name>A0A915N8W4_MELJA</name>
<protein>
    <submittedName>
        <fullName evidence="2">Uncharacterized protein</fullName>
    </submittedName>
</protein>
<dbReference type="WBParaSite" id="scaffold8234_cov165.g12875">
    <property type="protein sequence ID" value="scaffold8234_cov165.g12875"/>
    <property type="gene ID" value="scaffold8234_cov165.g12875"/>
</dbReference>
<dbReference type="SUPFAM" id="SSF50630">
    <property type="entry name" value="Acid proteases"/>
    <property type="match status" value="1"/>
</dbReference>
<reference evidence="2" key="1">
    <citation type="submission" date="2022-11" db="UniProtKB">
        <authorList>
            <consortium name="WormBaseParasite"/>
        </authorList>
    </citation>
    <scope>IDENTIFICATION</scope>
</reference>
<organism evidence="1 2">
    <name type="scientific">Meloidogyne javanica</name>
    <name type="common">Root-knot nematode worm</name>
    <dbReference type="NCBI Taxonomy" id="6303"/>
    <lineage>
        <taxon>Eukaryota</taxon>
        <taxon>Metazoa</taxon>
        <taxon>Ecdysozoa</taxon>
        <taxon>Nematoda</taxon>
        <taxon>Chromadorea</taxon>
        <taxon>Rhabditida</taxon>
        <taxon>Tylenchina</taxon>
        <taxon>Tylenchomorpha</taxon>
        <taxon>Tylenchoidea</taxon>
        <taxon>Meloidogynidae</taxon>
        <taxon>Meloidogyninae</taxon>
        <taxon>Meloidogyne</taxon>
        <taxon>Meloidogyne incognita group</taxon>
    </lineage>
</organism>
<dbReference type="Gene3D" id="2.40.70.10">
    <property type="entry name" value="Acid Proteases"/>
    <property type="match status" value="1"/>
</dbReference>
<evidence type="ECO:0000313" key="2">
    <source>
        <dbReference type="WBParaSite" id="scaffold8234_cov165.g12875"/>
    </source>
</evidence>
<keyword evidence="1" id="KW-1185">Reference proteome</keyword>
<proteinExistence type="predicted"/>
<dbReference type="AlphaFoldDB" id="A0A915N8W4"/>